<evidence type="ECO:0000313" key="1">
    <source>
        <dbReference type="EMBL" id="EEJ50247.1"/>
    </source>
</evidence>
<dbReference type="HOGENOM" id="CLU_3236895_0_0_9"/>
<dbReference type="InParanoid" id="C2L119"/>
<sequence length="43" mass="4858">MLTAFAFLLPLLSYCLYFLIPLLSYSFAFLQSFLGGFSIDSIL</sequence>
<keyword evidence="2" id="KW-1185">Reference proteome</keyword>
<gene>
    <name evidence="1" type="ORF">HMPREF6123_2438</name>
</gene>
<evidence type="ECO:0000313" key="2">
    <source>
        <dbReference type="Proteomes" id="UP000004121"/>
    </source>
</evidence>
<dbReference type="EMBL" id="ACKX01000234">
    <property type="protein sequence ID" value="EEJ50247.1"/>
    <property type="molecule type" value="Genomic_DNA"/>
</dbReference>
<protein>
    <submittedName>
        <fullName evidence="1">Uncharacterized protein</fullName>
    </submittedName>
</protein>
<proteinExistence type="predicted"/>
<reference evidence="1 2" key="1">
    <citation type="submission" date="2009-04" db="EMBL/GenBank/DDBJ databases">
        <authorList>
            <person name="Qin X."/>
            <person name="Bachman B."/>
            <person name="Battles P."/>
            <person name="Bell A."/>
            <person name="Bess C."/>
            <person name="Bickham C."/>
            <person name="Chaboub L."/>
            <person name="Chen D."/>
            <person name="Coyle M."/>
            <person name="Deiros D.R."/>
            <person name="Dinh H."/>
            <person name="Forbes L."/>
            <person name="Fowler G."/>
            <person name="Francisco L."/>
            <person name="Fu Q."/>
            <person name="Gubbala S."/>
            <person name="Hale W."/>
            <person name="Han Y."/>
            <person name="Hemphill L."/>
            <person name="Highlander S.K."/>
            <person name="Hirani K."/>
            <person name="Hogues M."/>
            <person name="Jackson L."/>
            <person name="Jakkamsetti A."/>
            <person name="Javaid M."/>
            <person name="Jiang H."/>
            <person name="Korchina V."/>
            <person name="Kovar C."/>
            <person name="Lara F."/>
            <person name="Lee S."/>
            <person name="Mata R."/>
            <person name="Mathew T."/>
            <person name="Moen C."/>
            <person name="Morales K."/>
            <person name="Munidasa M."/>
            <person name="Nazareth L."/>
            <person name="Ngo R."/>
            <person name="Nguyen L."/>
            <person name="Okwuonu G."/>
            <person name="Ongeri F."/>
            <person name="Patil S."/>
            <person name="Petrosino J."/>
            <person name="Pham C."/>
            <person name="Pham P."/>
            <person name="Pu L.-L."/>
            <person name="Puazo M."/>
            <person name="Raj R."/>
            <person name="Reid J."/>
            <person name="Rouhana J."/>
            <person name="Saada N."/>
            <person name="Shang Y."/>
            <person name="Simmons D."/>
            <person name="Thornton R."/>
            <person name="Warren J."/>
            <person name="Weissenberger G."/>
            <person name="Zhang J."/>
            <person name="Zhang L."/>
            <person name="Zhou C."/>
            <person name="Zhu D."/>
            <person name="Muzny D."/>
            <person name="Worley K."/>
            <person name="Gibbs R."/>
        </authorList>
    </citation>
    <scope>NUCLEOTIDE SEQUENCE [LARGE SCALE GENOMIC DNA]</scope>
    <source>
        <strain evidence="1 2">F0268</strain>
    </source>
</reference>
<comment type="caution">
    <text evidence="1">The sequence shown here is derived from an EMBL/GenBank/DDBJ whole genome shotgun (WGS) entry which is preliminary data.</text>
</comment>
<accession>C2L119</accession>
<organism evidence="1 2">
    <name type="scientific">Oribacterium sinus F0268</name>
    <dbReference type="NCBI Taxonomy" id="585501"/>
    <lineage>
        <taxon>Bacteria</taxon>
        <taxon>Bacillati</taxon>
        <taxon>Bacillota</taxon>
        <taxon>Clostridia</taxon>
        <taxon>Lachnospirales</taxon>
        <taxon>Lachnospiraceae</taxon>
        <taxon>Oribacterium</taxon>
    </lineage>
</organism>
<dbReference type="Proteomes" id="UP000004121">
    <property type="component" value="Unassembled WGS sequence"/>
</dbReference>
<dbReference type="AlphaFoldDB" id="C2L119"/>
<name>C2L119_9FIRM</name>